<comment type="caution">
    <text evidence="1">The sequence shown here is derived from an EMBL/GenBank/DDBJ whole genome shotgun (WGS) entry which is preliminary data.</text>
</comment>
<dbReference type="SUPFAM" id="SSF56784">
    <property type="entry name" value="HAD-like"/>
    <property type="match status" value="1"/>
</dbReference>
<dbReference type="GeneID" id="39873834"/>
<gene>
    <name evidence="1" type="ORF">BOVATA_015570</name>
</gene>
<sequence length="309" mass="33944">MDTAVQRFVAPQLQNIASNDLCRNVGDVSPYGRRLPQPALFAVDIDGTFLSAEPEVRRKNRAAFANALKAGYNVFFCTGRPHVSSMAVLDEQFVRSTGYRGYPGVYHNGAVVYDGSGTVLRMTVFGTSFLTAFCEFLVSQQLDKYAAFCDMNGAYMICHDNSCMKEILEDVDIRDPPTVVTPADLLLKQISLIIIHHKEILTQQTHLKCDVDYVLKEGSFGAWDVTPCTSTKAEGLKVLLDSYGVSNADCGFIGNGTNDVEAMTLCDLSFAVQNSEANVKEYAKYTLAETNDEGAFHTVMKLVYGVPCD</sequence>
<organism evidence="1 2">
    <name type="scientific">Babesia ovata</name>
    <dbReference type="NCBI Taxonomy" id="189622"/>
    <lineage>
        <taxon>Eukaryota</taxon>
        <taxon>Sar</taxon>
        <taxon>Alveolata</taxon>
        <taxon>Apicomplexa</taxon>
        <taxon>Aconoidasida</taxon>
        <taxon>Piroplasmida</taxon>
        <taxon>Babesiidae</taxon>
        <taxon>Babesia</taxon>
    </lineage>
</organism>
<dbReference type="AlphaFoldDB" id="A0A2H6KAN8"/>
<keyword evidence="2" id="KW-1185">Reference proteome</keyword>
<dbReference type="GO" id="GO:0016791">
    <property type="term" value="F:phosphatase activity"/>
    <property type="evidence" value="ECO:0007669"/>
    <property type="project" value="TreeGrafter"/>
</dbReference>
<dbReference type="Proteomes" id="UP000236319">
    <property type="component" value="Unassembled WGS sequence"/>
</dbReference>
<dbReference type="OrthoDB" id="27226at2759"/>
<dbReference type="EMBL" id="BDSA01000002">
    <property type="protein sequence ID" value="GBE60064.1"/>
    <property type="molecule type" value="Genomic_DNA"/>
</dbReference>
<keyword evidence="1" id="KW-0378">Hydrolase</keyword>
<evidence type="ECO:0000313" key="2">
    <source>
        <dbReference type="Proteomes" id="UP000236319"/>
    </source>
</evidence>
<dbReference type="PANTHER" id="PTHR10000">
    <property type="entry name" value="PHOSPHOSERINE PHOSPHATASE"/>
    <property type="match status" value="1"/>
</dbReference>
<dbReference type="VEuPathDB" id="PiroplasmaDB:BOVATA_015570"/>
<dbReference type="Gene3D" id="3.40.50.1000">
    <property type="entry name" value="HAD superfamily/HAD-like"/>
    <property type="match status" value="1"/>
</dbReference>
<evidence type="ECO:0000313" key="1">
    <source>
        <dbReference type="EMBL" id="GBE60064.1"/>
    </source>
</evidence>
<dbReference type="InterPro" id="IPR023214">
    <property type="entry name" value="HAD_sf"/>
</dbReference>
<name>A0A2H6KAN8_9APIC</name>
<accession>A0A2H6KAN8</accession>
<proteinExistence type="predicted"/>
<dbReference type="Pfam" id="PF08282">
    <property type="entry name" value="Hydrolase_3"/>
    <property type="match status" value="1"/>
</dbReference>
<dbReference type="GO" id="GO:0000287">
    <property type="term" value="F:magnesium ion binding"/>
    <property type="evidence" value="ECO:0007669"/>
    <property type="project" value="TreeGrafter"/>
</dbReference>
<reference evidence="1 2" key="1">
    <citation type="journal article" date="2017" name="BMC Genomics">
        <title>Whole-genome assembly of Babesia ovata and comparative genomics between closely related pathogens.</title>
        <authorList>
            <person name="Yamagishi J."/>
            <person name="Asada M."/>
            <person name="Hakimi H."/>
            <person name="Tanaka T.Q."/>
            <person name="Sugimoto C."/>
            <person name="Kawazu S."/>
        </authorList>
    </citation>
    <scope>NUCLEOTIDE SEQUENCE [LARGE SCALE GENOMIC DNA]</scope>
    <source>
        <strain evidence="1 2">Miyake</strain>
    </source>
</reference>
<protein>
    <submittedName>
        <fullName evidence="1">Haloacid dehalogenase-like hydrolase family member</fullName>
    </submittedName>
</protein>
<dbReference type="InterPro" id="IPR036412">
    <property type="entry name" value="HAD-like_sf"/>
</dbReference>
<dbReference type="Gene3D" id="3.30.1240.10">
    <property type="match status" value="1"/>
</dbReference>
<dbReference type="RefSeq" id="XP_028866307.1">
    <property type="nucleotide sequence ID" value="XM_029010474.1"/>
</dbReference>
<dbReference type="PANTHER" id="PTHR10000:SF8">
    <property type="entry name" value="HAD SUPERFAMILY HYDROLASE-LIKE, TYPE 3"/>
    <property type="match status" value="1"/>
</dbReference>
<dbReference type="GO" id="GO:0005829">
    <property type="term" value="C:cytosol"/>
    <property type="evidence" value="ECO:0007669"/>
    <property type="project" value="TreeGrafter"/>
</dbReference>